<reference evidence="2" key="1">
    <citation type="submission" date="2021-02" db="EMBL/GenBank/DDBJ databases">
        <authorList>
            <person name="Nowell W R."/>
        </authorList>
    </citation>
    <scope>NUCLEOTIDE SEQUENCE</scope>
</reference>
<accession>A0A820PHV6</accession>
<dbReference type="AlphaFoldDB" id="A0A820PHV6"/>
<dbReference type="EMBL" id="CAJOBF010026679">
    <property type="protein sequence ID" value="CAF4407183.1"/>
    <property type="molecule type" value="Genomic_DNA"/>
</dbReference>
<protein>
    <submittedName>
        <fullName evidence="2">Uncharacterized protein</fullName>
    </submittedName>
</protein>
<evidence type="ECO:0000256" key="1">
    <source>
        <dbReference type="SAM" id="MobiDB-lite"/>
    </source>
</evidence>
<feature type="compositionally biased region" description="Polar residues" evidence="1">
    <location>
        <begin position="61"/>
        <end position="71"/>
    </location>
</feature>
<evidence type="ECO:0000313" key="2">
    <source>
        <dbReference type="EMBL" id="CAF4407183.1"/>
    </source>
</evidence>
<comment type="caution">
    <text evidence="2">The sequence shown here is derived from an EMBL/GenBank/DDBJ whole genome shotgun (WGS) entry which is preliminary data.</text>
</comment>
<feature type="region of interest" description="Disordered" evidence="1">
    <location>
        <begin position="61"/>
        <end position="95"/>
    </location>
</feature>
<proteinExistence type="predicted"/>
<sequence length="95" mass="10908">AKQQQKLINYIDEKTLKQIILLLKPFKHVIKLIQTGHSPSLHMVLLSIQTLREVMSSYQSPLDYHSTNSDEQSTDGSKELDEDLSEELEGKDNKK</sequence>
<feature type="non-terminal residue" evidence="2">
    <location>
        <position position="1"/>
    </location>
</feature>
<organism evidence="2 3">
    <name type="scientific">Rotaria magnacalcarata</name>
    <dbReference type="NCBI Taxonomy" id="392030"/>
    <lineage>
        <taxon>Eukaryota</taxon>
        <taxon>Metazoa</taxon>
        <taxon>Spiralia</taxon>
        <taxon>Gnathifera</taxon>
        <taxon>Rotifera</taxon>
        <taxon>Eurotatoria</taxon>
        <taxon>Bdelloidea</taxon>
        <taxon>Philodinida</taxon>
        <taxon>Philodinidae</taxon>
        <taxon>Rotaria</taxon>
    </lineage>
</organism>
<gene>
    <name evidence="2" type="ORF">UXM345_LOCUS38395</name>
</gene>
<name>A0A820PHV6_9BILA</name>
<dbReference type="Proteomes" id="UP000663842">
    <property type="component" value="Unassembled WGS sequence"/>
</dbReference>
<evidence type="ECO:0000313" key="3">
    <source>
        <dbReference type="Proteomes" id="UP000663842"/>
    </source>
</evidence>